<protein>
    <submittedName>
        <fullName evidence="1">Uncharacterized protein</fullName>
    </submittedName>
</protein>
<reference evidence="1" key="1">
    <citation type="journal article" date="2014" name="Front. Microbiol.">
        <title>High frequency of phylogenetically diverse reductive dehalogenase-homologous genes in deep subseafloor sedimentary metagenomes.</title>
        <authorList>
            <person name="Kawai M."/>
            <person name="Futagami T."/>
            <person name="Toyoda A."/>
            <person name="Takaki Y."/>
            <person name="Nishi S."/>
            <person name="Hori S."/>
            <person name="Arai W."/>
            <person name="Tsubouchi T."/>
            <person name="Morono Y."/>
            <person name="Uchiyama I."/>
            <person name="Ito T."/>
            <person name="Fujiyama A."/>
            <person name="Inagaki F."/>
            <person name="Takami H."/>
        </authorList>
    </citation>
    <scope>NUCLEOTIDE SEQUENCE</scope>
    <source>
        <strain evidence="1">Expedition CK06-06</strain>
    </source>
</reference>
<gene>
    <name evidence="1" type="ORF">S03H2_11088</name>
</gene>
<organism evidence="1">
    <name type="scientific">marine sediment metagenome</name>
    <dbReference type="NCBI Taxonomy" id="412755"/>
    <lineage>
        <taxon>unclassified sequences</taxon>
        <taxon>metagenomes</taxon>
        <taxon>ecological metagenomes</taxon>
    </lineage>
</organism>
<accession>X1G4I2</accession>
<evidence type="ECO:0000313" key="1">
    <source>
        <dbReference type="EMBL" id="GAH39730.1"/>
    </source>
</evidence>
<name>X1G4I2_9ZZZZ</name>
<dbReference type="AlphaFoldDB" id="X1G4I2"/>
<feature type="non-terminal residue" evidence="1">
    <location>
        <position position="1"/>
    </location>
</feature>
<dbReference type="EMBL" id="BARU01005670">
    <property type="protein sequence ID" value="GAH39730.1"/>
    <property type="molecule type" value="Genomic_DNA"/>
</dbReference>
<comment type="caution">
    <text evidence="1">The sequence shown here is derived from an EMBL/GenBank/DDBJ whole genome shotgun (WGS) entry which is preliminary data.</text>
</comment>
<sequence length="184" mass="20907">DPFRINWNLSPSKEHQQKTASFPTLGSLFETKDQFIKMMNDWLSSDAVPETNRIAIGSVSIIVKNNRASAYKQLSDLLHHVTIDIDNSTDFFYQINRPIQSTVEPDLMINRLSKWNAVHIMGLGLLLGEKPEVIPGNRGYVATRLELDINTHQSNKRIFSKEEMIPLLQELSKLGDQISTEGDK</sequence>
<proteinExistence type="predicted"/>